<dbReference type="CDD" id="cd07034">
    <property type="entry name" value="TPP_PYR_PFOR_IOR-alpha_like"/>
    <property type="match status" value="1"/>
</dbReference>
<dbReference type="AlphaFoldDB" id="A0A562S8C5"/>
<feature type="domain" description="Pyruvate:ferredoxin oxidoreductase core" evidence="3">
    <location>
        <begin position="275"/>
        <end position="366"/>
    </location>
</feature>
<name>A0A562S8C5_9BACT</name>
<organism evidence="4 5">
    <name type="scientific">Desulfobotulus alkaliphilus</name>
    <dbReference type="NCBI Taxonomy" id="622671"/>
    <lineage>
        <taxon>Bacteria</taxon>
        <taxon>Pseudomonadati</taxon>
        <taxon>Thermodesulfobacteriota</taxon>
        <taxon>Desulfobacteria</taxon>
        <taxon>Desulfobacterales</taxon>
        <taxon>Desulfobacteraceae</taxon>
        <taxon>Desulfobotulus</taxon>
    </lineage>
</organism>
<dbReference type="Proteomes" id="UP000318307">
    <property type="component" value="Unassembled WGS sequence"/>
</dbReference>
<dbReference type="Pfam" id="PF01855">
    <property type="entry name" value="POR_N"/>
    <property type="match status" value="1"/>
</dbReference>
<proteinExistence type="predicted"/>
<evidence type="ECO:0000313" key="5">
    <source>
        <dbReference type="Proteomes" id="UP000318307"/>
    </source>
</evidence>
<comment type="caution">
    <text evidence="4">The sequence shown here is derived from an EMBL/GenBank/DDBJ whole genome shotgun (WGS) entry which is preliminary data.</text>
</comment>
<sequence length="380" mass="42242">MIDQKIVDPDYLLFEAPRTSEYITGSEAVREAIKRANVDMAIAYPITPQSESMHLVGDIYAQGYVKEYFRGENEFAVMSSVAGASMAGVRVFTATGGPGTMRAFEVFPTWAGARLPIVCAFMTRGINSPLTIQPDTIEMAYLLETGILMLHAENSQDLHDMLLMAFMVAEKTDVHIPVGVFADGFFVTHTRDKVNMLPEDCKLPSYDPYTSPVPVMDMENVPVRQMRDPFVMKSNFISYAAHASWQQEIDAAAERSRKYLNHYLGGLIDVEHEDADIFIVTSGTAVSQSREAIATAREEGINVGLVKIKSIRPFPGEEIRALASRSKGIIVPEFNRVGWLAKEICSVIDEPRKVVRGPRVFGGMTMPPELILAEIRRINQ</sequence>
<dbReference type="SUPFAM" id="SSF52518">
    <property type="entry name" value="Thiamin diphosphate-binding fold (THDP-binding)"/>
    <property type="match status" value="1"/>
</dbReference>
<dbReference type="InterPro" id="IPR002880">
    <property type="entry name" value="Pyrv_Fd/Flavodoxin_OxRdtase_N"/>
</dbReference>
<evidence type="ECO:0000313" key="4">
    <source>
        <dbReference type="EMBL" id="TWI77443.1"/>
    </source>
</evidence>
<dbReference type="OrthoDB" id="9794954at2"/>
<dbReference type="GO" id="GO:0006979">
    <property type="term" value="P:response to oxidative stress"/>
    <property type="evidence" value="ECO:0007669"/>
    <property type="project" value="TreeGrafter"/>
</dbReference>
<feature type="domain" description="Pyruvate flavodoxin/ferredoxin oxidoreductase pyrimidine binding" evidence="2">
    <location>
        <begin position="32"/>
        <end position="248"/>
    </location>
</feature>
<dbReference type="InterPro" id="IPR050722">
    <property type="entry name" value="Pyruvate:ferred/Flavod_OxRd"/>
</dbReference>
<dbReference type="PANTHER" id="PTHR32154:SF0">
    <property type="entry name" value="PYRUVATE-FLAVODOXIN OXIDOREDUCTASE-RELATED"/>
    <property type="match status" value="1"/>
</dbReference>
<dbReference type="InterPro" id="IPR033412">
    <property type="entry name" value="PFOR_II"/>
</dbReference>
<dbReference type="SUPFAM" id="SSF52922">
    <property type="entry name" value="TK C-terminal domain-like"/>
    <property type="match status" value="1"/>
</dbReference>
<dbReference type="RefSeq" id="WP_144681496.1">
    <property type="nucleotide sequence ID" value="NZ_VLLC01000001.1"/>
</dbReference>
<protein>
    <submittedName>
        <fullName evidence="4">Pyruvate ferredoxin oxidoreductase alpha subunit</fullName>
    </submittedName>
</protein>
<dbReference type="GO" id="GO:0016491">
    <property type="term" value="F:oxidoreductase activity"/>
    <property type="evidence" value="ECO:0007669"/>
    <property type="project" value="UniProtKB-KW"/>
</dbReference>
<keyword evidence="1" id="KW-0560">Oxidoreductase</keyword>
<dbReference type="InterPro" id="IPR009014">
    <property type="entry name" value="Transketo_C/PFOR_II"/>
</dbReference>
<dbReference type="InterPro" id="IPR029061">
    <property type="entry name" value="THDP-binding"/>
</dbReference>
<dbReference type="PANTHER" id="PTHR32154">
    <property type="entry name" value="PYRUVATE-FLAVODOXIN OXIDOREDUCTASE-RELATED"/>
    <property type="match status" value="1"/>
</dbReference>
<reference evidence="4 5" key="1">
    <citation type="submission" date="2019-07" db="EMBL/GenBank/DDBJ databases">
        <title>Genome sequencing of 100 strains of the haloalkaliphilic chemolithoautotrophic sulfur-oxidizing bacterium Thioalkalivibrio.</title>
        <authorList>
            <person name="Muyzer G."/>
        </authorList>
    </citation>
    <scope>NUCLEOTIDE SEQUENCE [LARGE SCALE GENOMIC DNA]</scope>
    <source>
        <strain evidence="4 5">ASO4-4</strain>
    </source>
</reference>
<gene>
    <name evidence="4" type="ORF">LZ24_00253</name>
</gene>
<accession>A0A562S8C5</accession>
<dbReference type="EMBL" id="VLLC01000001">
    <property type="protein sequence ID" value="TWI77443.1"/>
    <property type="molecule type" value="Genomic_DNA"/>
</dbReference>
<evidence type="ECO:0000259" key="3">
    <source>
        <dbReference type="Pfam" id="PF17147"/>
    </source>
</evidence>
<dbReference type="Gene3D" id="3.40.50.970">
    <property type="match status" value="1"/>
</dbReference>
<dbReference type="Gene3D" id="3.40.50.920">
    <property type="match status" value="1"/>
</dbReference>
<evidence type="ECO:0000256" key="1">
    <source>
        <dbReference type="ARBA" id="ARBA00023002"/>
    </source>
</evidence>
<dbReference type="Pfam" id="PF17147">
    <property type="entry name" value="PFOR_II"/>
    <property type="match status" value="1"/>
</dbReference>
<evidence type="ECO:0000259" key="2">
    <source>
        <dbReference type="Pfam" id="PF01855"/>
    </source>
</evidence>
<keyword evidence="5" id="KW-1185">Reference proteome</keyword>
<keyword evidence="4" id="KW-0670">Pyruvate</keyword>